<keyword evidence="2" id="KW-1185">Reference proteome</keyword>
<dbReference type="Proteomes" id="UP000315995">
    <property type="component" value="Chromosome"/>
</dbReference>
<proteinExistence type="predicted"/>
<dbReference type="OrthoDB" id="9988515at2"/>
<dbReference type="RefSeq" id="WP_141200752.1">
    <property type="nucleotide sequence ID" value="NZ_CP041186.1"/>
</dbReference>
<gene>
    <name evidence="1" type="ORF">FIV42_27250</name>
</gene>
<dbReference type="EMBL" id="CP041186">
    <property type="protein sequence ID" value="QDG54308.1"/>
    <property type="molecule type" value="Genomic_DNA"/>
</dbReference>
<sequence length="177" mass="18973">MSVVIDHESIRRQLVEIEAAERDREHAGDLHRRRAIQGLSAVGLLSAGARELYRREVLEALPTARYRVGVDSQPWHTTLHPMPDSLTSGVASTAAHVAAAALSGFGGERRAQERPWVSIASAGFLAISAVAAGRRLVGQLEDGELDVFTTLDAVASAAALPLALPEAMRAIRGLLRR</sequence>
<evidence type="ECO:0000313" key="2">
    <source>
        <dbReference type="Proteomes" id="UP000315995"/>
    </source>
</evidence>
<dbReference type="AlphaFoldDB" id="A0A4Y6Q153"/>
<accession>A0A5B8YIQ2</accession>
<accession>A0A4Y6Q153</accession>
<protein>
    <submittedName>
        <fullName evidence="1">Uncharacterized protein</fullName>
    </submittedName>
</protein>
<evidence type="ECO:0000313" key="1">
    <source>
        <dbReference type="EMBL" id="QDG54308.1"/>
    </source>
</evidence>
<name>A0A4Y6Q153_PERCE</name>
<reference evidence="1 2" key="1">
    <citation type="submission" date="2019-06" db="EMBL/GenBank/DDBJ databases">
        <title>Persicimonas caeni gen. nov., sp. nov., a predatory bacterium isolated from solar saltern.</title>
        <authorList>
            <person name="Wang S."/>
        </authorList>
    </citation>
    <scope>NUCLEOTIDE SEQUENCE [LARGE SCALE GENOMIC DNA]</scope>
    <source>
        <strain evidence="1 2">YN101</strain>
    </source>
</reference>
<organism evidence="1 2">
    <name type="scientific">Persicimonas caeni</name>
    <dbReference type="NCBI Taxonomy" id="2292766"/>
    <lineage>
        <taxon>Bacteria</taxon>
        <taxon>Deltaproteobacteria</taxon>
        <taxon>Bradymonadales</taxon>
        <taxon>Bradymonadaceae</taxon>
        <taxon>Persicimonas</taxon>
    </lineage>
</organism>